<sequence length="265" mass="30383">MFGRRILLSVGFITIHLALFLVACNAKKDEPCHPSSCGNIHYISFPFYLKGDPRNCGDRSYNYELACEDNRTILYLFSGRFYVEDIGYANSTIRLVDPGVHKGNCSSLPLYSLTNYNFSSPAISFKLRATNPYYFYGLYNTIIFSNCEYPVNAHQYVDTSTCISGSSSTSSSLQRYSYAIVGPMRVLDFEDSCSFDVMVWSRLTPFGNYSLSDIHDELVWGFELRWPKGYCVECEQKWYNNIAESSIVHFAYSHAYKIIPRYYCA</sequence>
<feature type="chain" id="PRO_5032602838" description="Wall-associated receptor kinase galacturonan-binding domain-containing protein" evidence="3">
    <location>
        <begin position="27"/>
        <end position="265"/>
    </location>
</feature>
<keyword evidence="2 3" id="KW-0732">Signal</keyword>
<evidence type="ECO:0000259" key="4">
    <source>
        <dbReference type="Pfam" id="PF13947"/>
    </source>
</evidence>
<accession>A0A834YF07</accession>
<dbReference type="OMA" id="FEISWIN"/>
<dbReference type="Proteomes" id="UP000655225">
    <property type="component" value="Unassembled WGS sequence"/>
</dbReference>
<organism evidence="5 6">
    <name type="scientific">Tetracentron sinense</name>
    <name type="common">Spur-leaf</name>
    <dbReference type="NCBI Taxonomy" id="13715"/>
    <lineage>
        <taxon>Eukaryota</taxon>
        <taxon>Viridiplantae</taxon>
        <taxon>Streptophyta</taxon>
        <taxon>Embryophyta</taxon>
        <taxon>Tracheophyta</taxon>
        <taxon>Spermatophyta</taxon>
        <taxon>Magnoliopsida</taxon>
        <taxon>Trochodendrales</taxon>
        <taxon>Trochodendraceae</taxon>
        <taxon>Tetracentron</taxon>
    </lineage>
</organism>
<evidence type="ECO:0000313" key="5">
    <source>
        <dbReference type="EMBL" id="KAF8380059.1"/>
    </source>
</evidence>
<dbReference type="GO" id="GO:0016020">
    <property type="term" value="C:membrane"/>
    <property type="evidence" value="ECO:0007669"/>
    <property type="project" value="UniProtKB-SubCell"/>
</dbReference>
<evidence type="ECO:0000256" key="3">
    <source>
        <dbReference type="SAM" id="SignalP"/>
    </source>
</evidence>
<evidence type="ECO:0000256" key="1">
    <source>
        <dbReference type="ARBA" id="ARBA00004167"/>
    </source>
</evidence>
<comment type="subcellular location">
    <subcellularLocation>
        <location evidence="1">Membrane</location>
        <topology evidence="1">Single-pass membrane protein</topology>
    </subcellularLocation>
</comment>
<dbReference type="OrthoDB" id="1146903at2759"/>
<evidence type="ECO:0000256" key="2">
    <source>
        <dbReference type="ARBA" id="ARBA00022729"/>
    </source>
</evidence>
<name>A0A834YF07_TETSI</name>
<gene>
    <name evidence="5" type="ORF">HHK36_027529</name>
</gene>
<dbReference type="PANTHER" id="PTHR33138">
    <property type="entry name" value="OS01G0690200 PROTEIN"/>
    <property type="match status" value="1"/>
</dbReference>
<comment type="caution">
    <text evidence="5">The sequence shown here is derived from an EMBL/GenBank/DDBJ whole genome shotgun (WGS) entry which is preliminary data.</text>
</comment>
<dbReference type="PROSITE" id="PS51257">
    <property type="entry name" value="PROKAR_LIPOPROTEIN"/>
    <property type="match status" value="1"/>
</dbReference>
<feature type="signal peptide" evidence="3">
    <location>
        <begin position="1"/>
        <end position="26"/>
    </location>
</feature>
<dbReference type="GO" id="GO:0030247">
    <property type="term" value="F:polysaccharide binding"/>
    <property type="evidence" value="ECO:0007669"/>
    <property type="project" value="InterPro"/>
</dbReference>
<dbReference type="PANTHER" id="PTHR33138:SF30">
    <property type="entry name" value="LEAF RUST 10 DISEASE-RESISTANCE LOCUS RECEPTOR-LIKE PROTEIN KINASE-LIKE 2.7"/>
    <property type="match status" value="1"/>
</dbReference>
<protein>
    <recommendedName>
        <fullName evidence="4">Wall-associated receptor kinase galacturonan-binding domain-containing protein</fullName>
    </recommendedName>
</protein>
<dbReference type="EMBL" id="JABCRI010000021">
    <property type="protein sequence ID" value="KAF8380059.1"/>
    <property type="molecule type" value="Genomic_DNA"/>
</dbReference>
<dbReference type="Pfam" id="PF13947">
    <property type="entry name" value="GUB_WAK_bind"/>
    <property type="match status" value="1"/>
</dbReference>
<feature type="domain" description="Wall-associated receptor kinase galacturonan-binding" evidence="4">
    <location>
        <begin position="32"/>
        <end position="97"/>
    </location>
</feature>
<reference evidence="5 6" key="1">
    <citation type="submission" date="2020-04" db="EMBL/GenBank/DDBJ databases">
        <title>Plant Genome Project.</title>
        <authorList>
            <person name="Zhang R.-G."/>
        </authorList>
    </citation>
    <scope>NUCLEOTIDE SEQUENCE [LARGE SCALE GENOMIC DNA]</scope>
    <source>
        <strain evidence="5">YNK0</strain>
        <tissue evidence="5">Leaf</tissue>
    </source>
</reference>
<evidence type="ECO:0000313" key="6">
    <source>
        <dbReference type="Proteomes" id="UP000655225"/>
    </source>
</evidence>
<keyword evidence="6" id="KW-1185">Reference proteome</keyword>
<dbReference type="AlphaFoldDB" id="A0A834YF07"/>
<proteinExistence type="predicted"/>
<dbReference type="InterPro" id="IPR025287">
    <property type="entry name" value="WAK_GUB"/>
</dbReference>